<comment type="caution">
    <text evidence="2">The sequence shown here is derived from an EMBL/GenBank/DDBJ whole genome shotgun (WGS) entry which is preliminary data.</text>
</comment>
<gene>
    <name evidence="2" type="ORF">XENOCAPTIV_030237</name>
</gene>
<protein>
    <submittedName>
        <fullName evidence="2">Uncharacterized protein</fullName>
    </submittedName>
</protein>
<organism evidence="2 3">
    <name type="scientific">Xenoophorus captivus</name>
    <dbReference type="NCBI Taxonomy" id="1517983"/>
    <lineage>
        <taxon>Eukaryota</taxon>
        <taxon>Metazoa</taxon>
        <taxon>Chordata</taxon>
        <taxon>Craniata</taxon>
        <taxon>Vertebrata</taxon>
        <taxon>Euteleostomi</taxon>
        <taxon>Actinopterygii</taxon>
        <taxon>Neopterygii</taxon>
        <taxon>Teleostei</taxon>
        <taxon>Neoteleostei</taxon>
        <taxon>Acanthomorphata</taxon>
        <taxon>Ovalentaria</taxon>
        <taxon>Atherinomorphae</taxon>
        <taxon>Cyprinodontiformes</taxon>
        <taxon>Goodeidae</taxon>
        <taxon>Xenoophorus</taxon>
    </lineage>
</organism>
<dbReference type="InterPro" id="IPR052417">
    <property type="entry name" value="Dachshund_domain"/>
</dbReference>
<name>A0ABV0QUJ3_9TELE</name>
<feature type="non-terminal residue" evidence="2">
    <location>
        <position position="1"/>
    </location>
</feature>
<feature type="compositionally biased region" description="Low complexity" evidence="1">
    <location>
        <begin position="74"/>
        <end position="84"/>
    </location>
</feature>
<evidence type="ECO:0000256" key="1">
    <source>
        <dbReference type="SAM" id="MobiDB-lite"/>
    </source>
</evidence>
<dbReference type="PANTHER" id="PTHR12577">
    <property type="entry name" value="DACHSHUND"/>
    <property type="match status" value="1"/>
</dbReference>
<feature type="non-terminal residue" evidence="2">
    <location>
        <position position="126"/>
    </location>
</feature>
<sequence>LDQLPFMMMSHPLIPGSLAPASVTMAMGQMNRLSTLASMANVAQLHANPPARAPTSVIKDTPSPSPSLEEPQMSSNHSSSVSSSPLHNERTTETTRQTVSRNLQREYKRGRQRLVCMWIFYGCARG</sequence>
<dbReference type="Proteomes" id="UP001434883">
    <property type="component" value="Unassembled WGS sequence"/>
</dbReference>
<reference evidence="2 3" key="1">
    <citation type="submission" date="2021-06" db="EMBL/GenBank/DDBJ databases">
        <authorList>
            <person name="Palmer J.M."/>
        </authorList>
    </citation>
    <scope>NUCLEOTIDE SEQUENCE [LARGE SCALE GENOMIC DNA]</scope>
    <source>
        <strain evidence="2 3">XC_2019</strain>
        <tissue evidence="2">Muscle</tissue>
    </source>
</reference>
<proteinExistence type="predicted"/>
<accession>A0ABV0QUJ3</accession>
<evidence type="ECO:0000313" key="2">
    <source>
        <dbReference type="EMBL" id="MEQ2199480.1"/>
    </source>
</evidence>
<feature type="region of interest" description="Disordered" evidence="1">
    <location>
        <begin position="47"/>
        <end position="104"/>
    </location>
</feature>
<dbReference type="EMBL" id="JAHRIN010025300">
    <property type="protein sequence ID" value="MEQ2199480.1"/>
    <property type="molecule type" value="Genomic_DNA"/>
</dbReference>
<evidence type="ECO:0000313" key="3">
    <source>
        <dbReference type="Proteomes" id="UP001434883"/>
    </source>
</evidence>
<dbReference type="PANTHER" id="PTHR12577:SF14">
    <property type="entry name" value="DACHSHUND HOMOLOG 1"/>
    <property type="match status" value="1"/>
</dbReference>
<keyword evidence="3" id="KW-1185">Reference proteome</keyword>